<dbReference type="EMBL" id="SSTE01021131">
    <property type="protein sequence ID" value="KAA0032891.1"/>
    <property type="molecule type" value="Genomic_DNA"/>
</dbReference>
<accession>A0A5A7STP1</accession>
<evidence type="ECO:0000313" key="1">
    <source>
        <dbReference type="EMBL" id="KAA0032891.1"/>
    </source>
</evidence>
<dbReference type="AlphaFoldDB" id="A0A5A7STP1"/>
<protein>
    <submittedName>
        <fullName evidence="1">E3 ubiquitin-protein ligase LIN-1</fullName>
    </submittedName>
</protein>
<name>A0A5A7STP1_CUCMM</name>
<evidence type="ECO:0000313" key="2">
    <source>
        <dbReference type="Proteomes" id="UP000321393"/>
    </source>
</evidence>
<sequence>MISLIERKGQLSNVSIPQSLAEALSPMAHASVTAPWDSLRSETELVGSASTESRLPSSPYLGVPLLLCEVGRTASPISKAERRRRPKIE</sequence>
<dbReference type="Proteomes" id="UP000321393">
    <property type="component" value="Unassembled WGS sequence"/>
</dbReference>
<reference evidence="1 2" key="1">
    <citation type="submission" date="2019-08" db="EMBL/GenBank/DDBJ databases">
        <title>Draft genome sequences of two oriental melons (Cucumis melo L. var makuwa).</title>
        <authorList>
            <person name="Kwon S.-Y."/>
        </authorList>
    </citation>
    <scope>NUCLEOTIDE SEQUENCE [LARGE SCALE GENOMIC DNA]</scope>
    <source>
        <strain evidence="2">cv. SW 3</strain>
        <tissue evidence="1">Leaf</tissue>
    </source>
</reference>
<gene>
    <name evidence="1" type="ORF">E6C27_scaffold81G00770</name>
</gene>
<proteinExistence type="predicted"/>
<comment type="caution">
    <text evidence="1">The sequence shown here is derived from an EMBL/GenBank/DDBJ whole genome shotgun (WGS) entry which is preliminary data.</text>
</comment>
<organism evidence="1 2">
    <name type="scientific">Cucumis melo var. makuwa</name>
    <name type="common">Oriental melon</name>
    <dbReference type="NCBI Taxonomy" id="1194695"/>
    <lineage>
        <taxon>Eukaryota</taxon>
        <taxon>Viridiplantae</taxon>
        <taxon>Streptophyta</taxon>
        <taxon>Embryophyta</taxon>
        <taxon>Tracheophyta</taxon>
        <taxon>Spermatophyta</taxon>
        <taxon>Magnoliopsida</taxon>
        <taxon>eudicotyledons</taxon>
        <taxon>Gunneridae</taxon>
        <taxon>Pentapetalae</taxon>
        <taxon>rosids</taxon>
        <taxon>fabids</taxon>
        <taxon>Cucurbitales</taxon>
        <taxon>Cucurbitaceae</taxon>
        <taxon>Benincaseae</taxon>
        <taxon>Cucumis</taxon>
    </lineage>
</organism>